<reference evidence="2 3" key="1">
    <citation type="submission" date="2019-03" db="EMBL/GenBank/DDBJ databases">
        <title>Single cell metagenomics reveals metabolic interactions within the superorganism composed of flagellate Streblomastix strix and complex community of Bacteroidetes bacteria on its surface.</title>
        <authorList>
            <person name="Treitli S.C."/>
            <person name="Kolisko M."/>
            <person name="Husnik F."/>
            <person name="Keeling P."/>
            <person name="Hampl V."/>
        </authorList>
    </citation>
    <scope>NUCLEOTIDE SEQUENCE [LARGE SCALE GENOMIC DNA]</scope>
    <source>
        <strain evidence="2">ST1C</strain>
    </source>
</reference>
<evidence type="ECO:0000256" key="1">
    <source>
        <dbReference type="SAM" id="MobiDB-lite"/>
    </source>
</evidence>
<evidence type="ECO:0000313" key="2">
    <source>
        <dbReference type="EMBL" id="KAA6376043.1"/>
    </source>
</evidence>
<sequence>MTIDAAPSEWGSTLERELEMIAIAHGTWNKRQVKLSSKNWEIKTITQGLRSIAQTSFRHYEMESINIINKGIQAGALNKRKARNSDSDYSPPMSQKRDSRRIKQTIKSSRLQIKGEDFSTDMSSDELEPNNRFILTTLQQSTDKIHANNMRTRRNNNRCSQPNIEERTPMDSSSYSSSSSSSEEDQRGAYRSNDNSFIMARPDMVHRTGKRECSIPYAWLEQLNSETKNIVNQEEFGTLSRQDILFPDGLKA</sequence>
<evidence type="ECO:0000313" key="3">
    <source>
        <dbReference type="Proteomes" id="UP000324800"/>
    </source>
</evidence>
<organism evidence="2 3">
    <name type="scientific">Streblomastix strix</name>
    <dbReference type="NCBI Taxonomy" id="222440"/>
    <lineage>
        <taxon>Eukaryota</taxon>
        <taxon>Metamonada</taxon>
        <taxon>Preaxostyla</taxon>
        <taxon>Oxymonadida</taxon>
        <taxon>Streblomastigidae</taxon>
        <taxon>Streblomastix</taxon>
    </lineage>
</organism>
<dbReference type="AlphaFoldDB" id="A0A5J4V0L7"/>
<comment type="caution">
    <text evidence="2">The sequence shown here is derived from an EMBL/GenBank/DDBJ whole genome shotgun (WGS) entry which is preliminary data.</text>
</comment>
<proteinExistence type="predicted"/>
<protein>
    <submittedName>
        <fullName evidence="2">Uncharacterized protein</fullName>
    </submittedName>
</protein>
<feature type="compositionally biased region" description="Low complexity" evidence="1">
    <location>
        <begin position="172"/>
        <end position="181"/>
    </location>
</feature>
<dbReference type="Proteomes" id="UP000324800">
    <property type="component" value="Unassembled WGS sequence"/>
</dbReference>
<feature type="region of interest" description="Disordered" evidence="1">
    <location>
        <begin position="78"/>
        <end position="103"/>
    </location>
</feature>
<accession>A0A5J4V0L7</accession>
<name>A0A5J4V0L7_9EUKA</name>
<dbReference type="EMBL" id="SNRW01010802">
    <property type="protein sequence ID" value="KAA6376043.1"/>
    <property type="molecule type" value="Genomic_DNA"/>
</dbReference>
<feature type="region of interest" description="Disordered" evidence="1">
    <location>
        <begin position="142"/>
        <end position="195"/>
    </location>
</feature>
<gene>
    <name evidence="2" type="ORF">EZS28_028430</name>
</gene>